<sequence length="92" mass="10000">MAESWRVDMFARARVEGCIVGDAVAAGHRRRRSPRRIPLRPSDMAAGELHSFSRAALNSSSSAPSSAAVAARTHNLRRRIQAPPPVITGRSR</sequence>
<organism evidence="2 3">
    <name type="scientific">Sorghum bicolor</name>
    <name type="common">Sorghum</name>
    <name type="synonym">Sorghum vulgare</name>
    <dbReference type="NCBI Taxonomy" id="4558"/>
    <lineage>
        <taxon>Eukaryota</taxon>
        <taxon>Viridiplantae</taxon>
        <taxon>Streptophyta</taxon>
        <taxon>Embryophyta</taxon>
        <taxon>Tracheophyta</taxon>
        <taxon>Spermatophyta</taxon>
        <taxon>Magnoliopsida</taxon>
        <taxon>Liliopsida</taxon>
        <taxon>Poales</taxon>
        <taxon>Poaceae</taxon>
        <taxon>PACMAD clade</taxon>
        <taxon>Panicoideae</taxon>
        <taxon>Andropogonodae</taxon>
        <taxon>Andropogoneae</taxon>
        <taxon>Sorghinae</taxon>
        <taxon>Sorghum</taxon>
    </lineage>
</organism>
<proteinExistence type="predicted"/>
<reference evidence="3" key="2">
    <citation type="journal article" date="2018" name="Plant J.">
        <title>The Sorghum bicolor reference genome: improved assembly, gene annotations, a transcriptome atlas, and signatures of genome organization.</title>
        <authorList>
            <person name="McCormick R.F."/>
            <person name="Truong S.K."/>
            <person name="Sreedasyam A."/>
            <person name="Jenkins J."/>
            <person name="Shu S."/>
            <person name="Sims D."/>
            <person name="Kennedy M."/>
            <person name="Amirebrahimi M."/>
            <person name="Weers B.D."/>
            <person name="McKinley B."/>
            <person name="Mattison A."/>
            <person name="Morishige D.T."/>
            <person name="Grimwood J."/>
            <person name="Schmutz J."/>
            <person name="Mullet J.E."/>
        </authorList>
    </citation>
    <scope>NUCLEOTIDE SEQUENCE [LARGE SCALE GENOMIC DNA]</scope>
    <source>
        <strain evidence="3">cv. BTx623</strain>
    </source>
</reference>
<accession>A0A1B6Q705</accession>
<name>A0A1B6Q705_SORBI</name>
<dbReference type="AlphaFoldDB" id="A0A1B6Q705"/>
<dbReference type="EMBL" id="CM000762">
    <property type="protein sequence ID" value="KXG33699.1"/>
    <property type="molecule type" value="Genomic_DNA"/>
</dbReference>
<keyword evidence="3" id="KW-1185">Reference proteome</keyword>
<evidence type="ECO:0000313" key="3">
    <source>
        <dbReference type="Proteomes" id="UP000000768"/>
    </source>
</evidence>
<dbReference type="Gramene" id="KXG33699">
    <property type="protein sequence ID" value="KXG33699"/>
    <property type="gene ID" value="SORBI_3003G357000"/>
</dbReference>
<protein>
    <submittedName>
        <fullName evidence="2">Uncharacterized protein</fullName>
    </submittedName>
</protein>
<feature type="region of interest" description="Disordered" evidence="1">
    <location>
        <begin position="57"/>
        <end position="92"/>
    </location>
</feature>
<dbReference type="Proteomes" id="UP000000768">
    <property type="component" value="Chromosome 3"/>
</dbReference>
<gene>
    <name evidence="2" type="ORF">SORBI_3003G357000</name>
</gene>
<evidence type="ECO:0000313" key="2">
    <source>
        <dbReference type="EMBL" id="KXG33699.1"/>
    </source>
</evidence>
<feature type="compositionally biased region" description="Low complexity" evidence="1">
    <location>
        <begin position="57"/>
        <end position="71"/>
    </location>
</feature>
<dbReference type="InParanoid" id="A0A1B6Q705"/>
<evidence type="ECO:0000256" key="1">
    <source>
        <dbReference type="SAM" id="MobiDB-lite"/>
    </source>
</evidence>
<reference evidence="2 3" key="1">
    <citation type="journal article" date="2009" name="Nature">
        <title>The Sorghum bicolor genome and the diversification of grasses.</title>
        <authorList>
            <person name="Paterson A.H."/>
            <person name="Bowers J.E."/>
            <person name="Bruggmann R."/>
            <person name="Dubchak I."/>
            <person name="Grimwood J."/>
            <person name="Gundlach H."/>
            <person name="Haberer G."/>
            <person name="Hellsten U."/>
            <person name="Mitros T."/>
            <person name="Poliakov A."/>
            <person name="Schmutz J."/>
            <person name="Spannagl M."/>
            <person name="Tang H."/>
            <person name="Wang X."/>
            <person name="Wicker T."/>
            <person name="Bharti A.K."/>
            <person name="Chapman J."/>
            <person name="Feltus F.A."/>
            <person name="Gowik U."/>
            <person name="Grigoriev I.V."/>
            <person name="Lyons E."/>
            <person name="Maher C.A."/>
            <person name="Martis M."/>
            <person name="Narechania A."/>
            <person name="Otillar R.P."/>
            <person name="Penning B.W."/>
            <person name="Salamov A.A."/>
            <person name="Wang Y."/>
            <person name="Zhang L."/>
            <person name="Carpita N.C."/>
            <person name="Freeling M."/>
            <person name="Gingle A.R."/>
            <person name="Hash C.T."/>
            <person name="Keller B."/>
            <person name="Klein P."/>
            <person name="Kresovich S."/>
            <person name="McCann M.C."/>
            <person name="Ming R."/>
            <person name="Peterson D.G."/>
            <person name="Mehboob-ur-Rahman"/>
            <person name="Ware D."/>
            <person name="Westhoff P."/>
            <person name="Mayer K.F."/>
            <person name="Messing J."/>
            <person name="Rokhsar D.S."/>
        </authorList>
    </citation>
    <scope>NUCLEOTIDE SEQUENCE [LARGE SCALE GENOMIC DNA]</scope>
    <source>
        <strain evidence="3">cv. BTx623</strain>
    </source>
</reference>